<dbReference type="GO" id="GO:0005886">
    <property type="term" value="C:plasma membrane"/>
    <property type="evidence" value="ECO:0007669"/>
    <property type="project" value="UniProtKB-SubCell"/>
</dbReference>
<sequence>MNPLARVLVVLVRGYQYLISPWLGQNCRFTPTCSQYLIEAVERHGVVRGLWLGVKRVGRCHPWHPGGEDPVP</sequence>
<dbReference type="AlphaFoldDB" id="A0A2Z6E114"/>
<dbReference type="PANTHER" id="PTHR33383:SF1">
    <property type="entry name" value="MEMBRANE PROTEIN INSERTION EFFICIENCY FACTOR-RELATED"/>
    <property type="match status" value="1"/>
</dbReference>
<dbReference type="Pfam" id="PF01809">
    <property type="entry name" value="YidD"/>
    <property type="match status" value="1"/>
</dbReference>
<proteinExistence type="inferred from homology"/>
<reference evidence="2 3" key="1">
    <citation type="submission" date="2018-04" db="EMBL/GenBank/DDBJ databases">
        <title>Complete genome sequence of Hydrogenophilus thermoluteolus TH-1.</title>
        <authorList>
            <person name="Arai H."/>
        </authorList>
    </citation>
    <scope>NUCLEOTIDE SEQUENCE [LARGE SCALE GENOMIC DNA]</scope>
    <source>
        <strain evidence="2 3">TH-1</strain>
    </source>
</reference>
<keyword evidence="1" id="KW-1003">Cell membrane</keyword>
<dbReference type="RefSeq" id="WP_119335977.1">
    <property type="nucleotide sequence ID" value="NZ_AP018558.1"/>
</dbReference>
<dbReference type="KEGG" id="htl:HPTL_2084"/>
<gene>
    <name evidence="2" type="primary">yidD</name>
    <name evidence="2" type="ORF">HPTL_2084</name>
</gene>
<comment type="similarity">
    <text evidence="1">Belongs to the UPF0161 family.</text>
</comment>
<evidence type="ECO:0000256" key="1">
    <source>
        <dbReference type="HAMAP-Rule" id="MF_00386"/>
    </source>
</evidence>
<protein>
    <recommendedName>
        <fullName evidence="1">Putative membrane protein insertion efficiency factor</fullName>
    </recommendedName>
</protein>
<keyword evidence="1" id="KW-0472">Membrane</keyword>
<dbReference type="OrthoDB" id="5295935at2"/>
<dbReference type="Proteomes" id="UP000262004">
    <property type="component" value="Chromosome"/>
</dbReference>
<dbReference type="EMBL" id="AP018558">
    <property type="protein sequence ID" value="BBD78338.1"/>
    <property type="molecule type" value="Genomic_DNA"/>
</dbReference>
<evidence type="ECO:0000313" key="2">
    <source>
        <dbReference type="EMBL" id="BBD78338.1"/>
    </source>
</evidence>
<keyword evidence="3" id="KW-1185">Reference proteome</keyword>
<evidence type="ECO:0000313" key="3">
    <source>
        <dbReference type="Proteomes" id="UP000262004"/>
    </source>
</evidence>
<comment type="function">
    <text evidence="1">Could be involved in insertion of integral membrane proteins into the membrane.</text>
</comment>
<name>A0A2Z6E114_HYDTE</name>
<organism evidence="2 3">
    <name type="scientific">Hydrogenophilus thermoluteolus</name>
    <name type="common">Pseudomonas hydrogenothermophila</name>
    <dbReference type="NCBI Taxonomy" id="297"/>
    <lineage>
        <taxon>Bacteria</taxon>
        <taxon>Pseudomonadati</taxon>
        <taxon>Pseudomonadota</taxon>
        <taxon>Hydrogenophilia</taxon>
        <taxon>Hydrogenophilales</taxon>
        <taxon>Hydrogenophilaceae</taxon>
        <taxon>Hydrogenophilus</taxon>
    </lineage>
</organism>
<dbReference type="NCBIfam" id="TIGR00278">
    <property type="entry name" value="membrane protein insertion efficiency factor YidD"/>
    <property type="match status" value="1"/>
</dbReference>
<dbReference type="PANTHER" id="PTHR33383">
    <property type="entry name" value="MEMBRANE PROTEIN INSERTION EFFICIENCY FACTOR-RELATED"/>
    <property type="match status" value="1"/>
</dbReference>
<dbReference type="SMART" id="SM01234">
    <property type="entry name" value="Haemolytic"/>
    <property type="match status" value="1"/>
</dbReference>
<dbReference type="HAMAP" id="MF_00386">
    <property type="entry name" value="UPF0161_YidD"/>
    <property type="match status" value="1"/>
</dbReference>
<accession>A0A2Z6E114</accession>
<comment type="subcellular location">
    <subcellularLocation>
        <location evidence="1">Cell membrane</location>
        <topology evidence="1">Peripheral membrane protein</topology>
        <orientation evidence="1">Cytoplasmic side</orientation>
    </subcellularLocation>
</comment>
<dbReference type="InterPro" id="IPR002696">
    <property type="entry name" value="Membr_insert_effic_factor_YidD"/>
</dbReference>